<keyword evidence="5" id="KW-1185">Reference proteome</keyword>
<evidence type="ECO:0000259" key="3">
    <source>
        <dbReference type="PROSITE" id="PS51819"/>
    </source>
</evidence>
<protein>
    <submittedName>
        <fullName evidence="4">Catechol 2,3-dioxygenase</fullName>
    </submittedName>
</protein>
<comment type="caution">
    <text evidence="4">The sequence shown here is derived from an EMBL/GenBank/DDBJ whole genome shotgun (WGS) entry which is preliminary data.</text>
</comment>
<feature type="domain" description="VOC" evidence="3">
    <location>
        <begin position="151"/>
        <end position="272"/>
    </location>
</feature>
<feature type="region of interest" description="Disordered" evidence="2">
    <location>
        <begin position="309"/>
        <end position="330"/>
    </location>
</feature>
<dbReference type="InterPro" id="IPR004360">
    <property type="entry name" value="Glyas_Fos-R_dOase_dom"/>
</dbReference>
<gene>
    <name evidence="4" type="ORF">Airi02_066920</name>
</gene>
<dbReference type="AlphaFoldDB" id="A0A9W6VXB8"/>
<dbReference type="RefSeq" id="WP_285578607.1">
    <property type="nucleotide sequence ID" value="NZ_BSTK01000011.1"/>
</dbReference>
<evidence type="ECO:0000313" key="4">
    <source>
        <dbReference type="EMBL" id="GLY88763.1"/>
    </source>
</evidence>
<dbReference type="EMBL" id="BSTK01000011">
    <property type="protein sequence ID" value="GLY88763.1"/>
    <property type="molecule type" value="Genomic_DNA"/>
</dbReference>
<reference evidence="4" key="1">
    <citation type="submission" date="2023-03" db="EMBL/GenBank/DDBJ databases">
        <title>Actinoallomurus iriomotensis NBRC 103684.</title>
        <authorList>
            <person name="Ichikawa N."/>
            <person name="Sato H."/>
            <person name="Tonouchi N."/>
        </authorList>
    </citation>
    <scope>NUCLEOTIDE SEQUENCE</scope>
    <source>
        <strain evidence="4">NBRC 103684</strain>
    </source>
</reference>
<sequence length="330" mass="37228">MTIAHEIAHVGNVELLTPEPDRSRWFFTRVMGLTEVGAEGDSVYLRTWDDYEHHTLKLTAHHTSGIRRTALRTWSQEALDRRVKAIEEAGLAVGWRDGDPGIGPTYVFRDPDGHELELYWESEWYQPPPELKPSLKNQAQAYPAMGVCVRRLDHVNFLSAEVEPSTEFLQDALGGRTTEQIRLDSGVIAGRWLHFTNKSYDIVYTRDWTGANGRLHHIAFATDTREDILRAADIFLDNDIFIETGPHKHAIQQTFFLYVYEPGGNRIELCNPCARLVLAPDWKPITWTETERAKGQAWGLKTIESFHTHGTPPVPVDPGPEAGGGPVGVE</sequence>
<dbReference type="InterPro" id="IPR050383">
    <property type="entry name" value="GlyoxalaseI/FosfomycinResist"/>
</dbReference>
<keyword evidence="1" id="KW-0677">Repeat</keyword>
<dbReference type="GO" id="GO:0008198">
    <property type="term" value="F:ferrous iron binding"/>
    <property type="evidence" value="ECO:0007669"/>
    <property type="project" value="InterPro"/>
</dbReference>
<feature type="compositionally biased region" description="Gly residues" evidence="2">
    <location>
        <begin position="321"/>
        <end position="330"/>
    </location>
</feature>
<dbReference type="PANTHER" id="PTHR21366:SF19">
    <property type="entry name" value="METAPYROCATECHASE"/>
    <property type="match status" value="1"/>
</dbReference>
<evidence type="ECO:0000256" key="2">
    <source>
        <dbReference type="SAM" id="MobiDB-lite"/>
    </source>
</evidence>
<dbReference type="PANTHER" id="PTHR21366">
    <property type="entry name" value="GLYOXALASE FAMILY PROTEIN"/>
    <property type="match status" value="1"/>
</dbReference>
<dbReference type="GO" id="GO:0018577">
    <property type="term" value="F:catechol 2,3-dioxygenase activity"/>
    <property type="evidence" value="ECO:0007669"/>
    <property type="project" value="InterPro"/>
</dbReference>
<accession>A0A9W6VXB8</accession>
<evidence type="ECO:0000256" key="1">
    <source>
        <dbReference type="ARBA" id="ARBA00022737"/>
    </source>
</evidence>
<dbReference type="SUPFAM" id="SSF54593">
    <property type="entry name" value="Glyoxalase/Bleomycin resistance protein/Dihydroxybiphenyl dioxygenase"/>
    <property type="match status" value="1"/>
</dbReference>
<dbReference type="InterPro" id="IPR017624">
    <property type="entry name" value="Catechol_2-3_dOase"/>
</dbReference>
<feature type="domain" description="VOC" evidence="3">
    <location>
        <begin position="6"/>
        <end position="121"/>
    </location>
</feature>
<dbReference type="InterPro" id="IPR037523">
    <property type="entry name" value="VOC_core"/>
</dbReference>
<proteinExistence type="predicted"/>
<name>A0A9W6VXB8_9ACTN</name>
<dbReference type="PROSITE" id="PS51819">
    <property type="entry name" value="VOC"/>
    <property type="match status" value="2"/>
</dbReference>
<dbReference type="NCBIfam" id="TIGR03211">
    <property type="entry name" value="catechol_2_3"/>
    <property type="match status" value="1"/>
</dbReference>
<evidence type="ECO:0000313" key="5">
    <source>
        <dbReference type="Proteomes" id="UP001165074"/>
    </source>
</evidence>
<dbReference type="InterPro" id="IPR029068">
    <property type="entry name" value="Glyas_Bleomycin-R_OHBP_Dase"/>
</dbReference>
<dbReference type="Proteomes" id="UP001165074">
    <property type="component" value="Unassembled WGS sequence"/>
</dbReference>
<dbReference type="Gene3D" id="3.10.180.10">
    <property type="entry name" value="2,3-Dihydroxybiphenyl 1,2-Dioxygenase, domain 1"/>
    <property type="match status" value="2"/>
</dbReference>
<organism evidence="4 5">
    <name type="scientific">Actinoallomurus iriomotensis</name>
    <dbReference type="NCBI Taxonomy" id="478107"/>
    <lineage>
        <taxon>Bacteria</taxon>
        <taxon>Bacillati</taxon>
        <taxon>Actinomycetota</taxon>
        <taxon>Actinomycetes</taxon>
        <taxon>Streptosporangiales</taxon>
        <taxon>Thermomonosporaceae</taxon>
        <taxon>Actinoallomurus</taxon>
    </lineage>
</organism>
<dbReference type="Pfam" id="PF00903">
    <property type="entry name" value="Glyoxalase"/>
    <property type="match status" value="2"/>
</dbReference>